<sequence>MGTVNIDIDRHGPPGDAMVVKSESPKAVAAKKPTPRPRAPKKKPQPAAPADDPAHNGLPRLRLPQAEHRLVPEPPDYDEAVLGAFDSVRALRSEAMQWALSVRNRRRWSNSLERVRSLASDAERLVASMLGDDGLAQLAQSEFAQVVVPYHGTDDGWESRIMPWEFLLTSATRTLRNNRPLIVCRQLEYAEPHGPPPAPGGTVLYVESQPGGLRDAYSFTTERALTQAMLCGKAAAKAAGLVWRELKQPTRAELAAKIRQYQPQIVHLAGFDAHQGYRLVDSDLTDRQSARKIDDGYLVVSTDRSEPIENLTAQSLADALTAGGARPALVSLSFWNSSSEIAPALIGKGVGAVIGFQDWFRDDLTEQFFTDFYRSYRALKWNLRDAFCDAVLKLRSRGPAAATGTGAVLWTAAPLIVDAGPQRRAAVDVCVDDAPDKLKAIDPADVPQDKINDYLQIDIEPLRELNYALMHNGRPLFRKFKLVRVQPGRYAGINVHVELCCGQGSFPWRRTVVVDADNVDLSGDIAASLIDTVLRTTREAVNTLVFVEITWGERVLKRDSFTVALPPADLWHDTDIDRWWLPSFVLPRDPAIAALIATAFNYVRVLRDDPAAGFDGYQSIDGARDNPCEDVDLQVLAIWSAIVYDWRLGYINPPPSYGGKTPVQRLRTPSTMLRQRAGTCIDLALLLAACLEYVDIYPVVFLIRGHAFAGYWRSPEAHDRFVDARTQAAADMERDQFQQSTAVTVQSESWVSGPPAYYEIVSSVEANDLVLLEATALTSASGFWQAVDVGQRNLDDANAFELMIDIASARAALVRPLPILGDNA</sequence>
<dbReference type="EMBL" id="JAOVZO020000018">
    <property type="protein sequence ID" value="MDC8014606.1"/>
    <property type="molecule type" value="Genomic_DNA"/>
</dbReference>
<organism evidence="3 4">
    <name type="scientific">Tahibacter soli</name>
    <dbReference type="NCBI Taxonomy" id="2983605"/>
    <lineage>
        <taxon>Bacteria</taxon>
        <taxon>Pseudomonadati</taxon>
        <taxon>Pseudomonadota</taxon>
        <taxon>Gammaproteobacteria</taxon>
        <taxon>Lysobacterales</taxon>
        <taxon>Rhodanobacteraceae</taxon>
        <taxon>Tahibacter</taxon>
    </lineage>
</organism>
<evidence type="ECO:0000313" key="3">
    <source>
        <dbReference type="EMBL" id="MDC8014606.1"/>
    </source>
</evidence>
<keyword evidence="4" id="KW-1185">Reference proteome</keyword>
<feature type="domain" description="CHAT" evidence="2">
    <location>
        <begin position="242"/>
        <end position="396"/>
    </location>
</feature>
<feature type="compositionally biased region" description="Basic residues" evidence="1">
    <location>
        <begin position="33"/>
        <end position="44"/>
    </location>
</feature>
<dbReference type="AlphaFoldDB" id="A0A9X4BJ13"/>
<evidence type="ECO:0000256" key="1">
    <source>
        <dbReference type="SAM" id="MobiDB-lite"/>
    </source>
</evidence>
<dbReference type="Pfam" id="PF12770">
    <property type="entry name" value="CHAT"/>
    <property type="match status" value="1"/>
</dbReference>
<name>A0A9X4BJ13_9GAMM</name>
<dbReference type="InterPro" id="IPR024983">
    <property type="entry name" value="CHAT_dom"/>
</dbReference>
<feature type="region of interest" description="Disordered" evidence="1">
    <location>
        <begin position="1"/>
        <end position="59"/>
    </location>
</feature>
<evidence type="ECO:0000259" key="2">
    <source>
        <dbReference type="Pfam" id="PF12770"/>
    </source>
</evidence>
<dbReference type="RefSeq" id="WP_263542179.1">
    <property type="nucleotide sequence ID" value="NZ_JAOVZO020000018.1"/>
</dbReference>
<comment type="caution">
    <text evidence="3">The sequence shown here is derived from an EMBL/GenBank/DDBJ whole genome shotgun (WGS) entry which is preliminary data.</text>
</comment>
<gene>
    <name evidence="3" type="ORF">OD750_018830</name>
</gene>
<reference evidence="3" key="1">
    <citation type="submission" date="2023-02" db="EMBL/GenBank/DDBJ databases">
        <title>Tahibacter soli sp. nov. isolated from soil.</title>
        <authorList>
            <person name="Baek J.H."/>
            <person name="Lee J.K."/>
            <person name="Choi D.G."/>
            <person name="Jeon C.O."/>
        </authorList>
    </citation>
    <scope>NUCLEOTIDE SEQUENCE</scope>
    <source>
        <strain evidence="3">BL</strain>
    </source>
</reference>
<evidence type="ECO:0000313" key="4">
    <source>
        <dbReference type="Proteomes" id="UP001139971"/>
    </source>
</evidence>
<dbReference type="Proteomes" id="UP001139971">
    <property type="component" value="Unassembled WGS sequence"/>
</dbReference>
<accession>A0A9X4BJ13</accession>
<protein>
    <submittedName>
        <fullName evidence="3">CHAT domain-containing protein</fullName>
    </submittedName>
</protein>
<proteinExistence type="predicted"/>